<dbReference type="Gramene" id="KQK20999">
    <property type="protein sequence ID" value="KQK20999"/>
    <property type="gene ID" value="BRADI_1g58057v3"/>
</dbReference>
<evidence type="ECO:0000259" key="6">
    <source>
        <dbReference type="PROSITE" id="PS51005"/>
    </source>
</evidence>
<keyword evidence="2" id="KW-0238">DNA-binding</keyword>
<dbReference type="SUPFAM" id="SSF101941">
    <property type="entry name" value="NAC domain"/>
    <property type="match status" value="1"/>
</dbReference>
<dbReference type="PANTHER" id="PTHR31744">
    <property type="entry name" value="PROTEIN CUP-SHAPED COTYLEDON 2-RELATED"/>
    <property type="match status" value="1"/>
</dbReference>
<dbReference type="GO" id="GO:0006355">
    <property type="term" value="P:regulation of DNA-templated transcription"/>
    <property type="evidence" value="ECO:0007669"/>
    <property type="project" value="InterPro"/>
</dbReference>
<dbReference type="EnsemblPlants" id="KQK20999">
    <property type="protein sequence ID" value="KQK20999"/>
    <property type="gene ID" value="BRADI_1g58057v3"/>
</dbReference>
<evidence type="ECO:0000256" key="4">
    <source>
        <dbReference type="ARBA" id="ARBA00023242"/>
    </source>
</evidence>
<protein>
    <recommendedName>
        <fullName evidence="6">NAC domain-containing protein</fullName>
    </recommendedName>
</protein>
<keyword evidence="9" id="KW-1185">Reference proteome</keyword>
<name>A0A0Q3HDM8_BRADI</name>
<evidence type="ECO:0000313" key="8">
    <source>
        <dbReference type="EnsemblPlants" id="KQK20999"/>
    </source>
</evidence>
<reference evidence="7 8" key="1">
    <citation type="journal article" date="2010" name="Nature">
        <title>Genome sequencing and analysis of the model grass Brachypodium distachyon.</title>
        <authorList>
            <consortium name="International Brachypodium Initiative"/>
        </authorList>
    </citation>
    <scope>NUCLEOTIDE SEQUENCE [LARGE SCALE GENOMIC DNA]</scope>
    <source>
        <strain evidence="7 8">Bd21</strain>
    </source>
</reference>
<dbReference type="PANTHER" id="PTHR31744:SF65">
    <property type="entry name" value="TRANSCRIPTION FACTOR JUNGBRUNNEN 1"/>
    <property type="match status" value="1"/>
</dbReference>
<evidence type="ECO:0000313" key="9">
    <source>
        <dbReference type="Proteomes" id="UP000008810"/>
    </source>
</evidence>
<reference evidence="7" key="2">
    <citation type="submission" date="2017-06" db="EMBL/GenBank/DDBJ databases">
        <title>WGS assembly of Brachypodium distachyon.</title>
        <authorList>
            <consortium name="The International Brachypodium Initiative"/>
            <person name="Lucas S."/>
            <person name="Harmon-Smith M."/>
            <person name="Lail K."/>
            <person name="Tice H."/>
            <person name="Grimwood J."/>
            <person name="Bruce D."/>
            <person name="Barry K."/>
            <person name="Shu S."/>
            <person name="Lindquist E."/>
            <person name="Wang M."/>
            <person name="Pitluck S."/>
            <person name="Vogel J.P."/>
            <person name="Garvin D.F."/>
            <person name="Mockler T.C."/>
            <person name="Schmutz J."/>
            <person name="Rokhsar D."/>
            <person name="Bevan M.W."/>
        </authorList>
    </citation>
    <scope>NUCLEOTIDE SEQUENCE</scope>
    <source>
        <strain evidence="7">Bd21</strain>
    </source>
</reference>
<feature type="domain" description="NAC" evidence="6">
    <location>
        <begin position="50"/>
        <end position="203"/>
    </location>
</feature>
<evidence type="ECO:0000256" key="3">
    <source>
        <dbReference type="ARBA" id="ARBA00023163"/>
    </source>
</evidence>
<keyword evidence="3" id="KW-0804">Transcription</keyword>
<dbReference type="GeneID" id="100827850"/>
<dbReference type="ExpressionAtlas" id="A0A0Q3HDM8">
    <property type="expression patterns" value="baseline and differential"/>
</dbReference>
<dbReference type="InterPro" id="IPR003441">
    <property type="entry name" value="NAC-dom"/>
</dbReference>
<dbReference type="Proteomes" id="UP000008810">
    <property type="component" value="Chromosome 1"/>
</dbReference>
<dbReference type="KEGG" id="bdi:100827850"/>
<dbReference type="GO" id="GO:0003677">
    <property type="term" value="F:DNA binding"/>
    <property type="evidence" value="ECO:0007669"/>
    <property type="project" value="UniProtKB-KW"/>
</dbReference>
<evidence type="ECO:0000256" key="5">
    <source>
        <dbReference type="SAM" id="MobiDB-lite"/>
    </source>
</evidence>
<dbReference type="RefSeq" id="XP_003561449.2">
    <property type="nucleotide sequence ID" value="XM_003561401.4"/>
</dbReference>
<evidence type="ECO:0000313" key="7">
    <source>
        <dbReference type="EMBL" id="KQK20999.1"/>
    </source>
</evidence>
<evidence type="ECO:0000256" key="1">
    <source>
        <dbReference type="ARBA" id="ARBA00023015"/>
    </source>
</evidence>
<proteinExistence type="predicted"/>
<dbReference type="EMBL" id="CM000880">
    <property type="protein sequence ID" value="KQK20999.1"/>
    <property type="molecule type" value="Genomic_DNA"/>
</dbReference>
<accession>A0A0Q3HDM8</accession>
<dbReference type="PROSITE" id="PS51005">
    <property type="entry name" value="NAC"/>
    <property type="match status" value="1"/>
</dbReference>
<dbReference type="OrthoDB" id="1883668at2759"/>
<evidence type="ECO:0000256" key="2">
    <source>
        <dbReference type="ARBA" id="ARBA00023125"/>
    </source>
</evidence>
<sequence>MVVALKESIMGTMKMMQGDDNHGGSVVLEGGEVVVGEGEVLEEEEEEGVELPGFRFHPTDEELVTFYLRRKVAGKRLSIEIIKEMDIYKHEPSDLPKTSTVGGGDKEWYFFCLRGRKYRNSVRPNRVTGAGFWKATGIDRPIHGSAGIVGLKKSLVYYRGSAGKGVKTEWMMHEFRLPPNTAVNSSPCFQEAEVWTICRIFKRSVIYKKHPQQQQQHIAAAAPPPQQQQDSSSGVTGCGSLESSDCTGEYAGNYEYTMNNNSMPAPAPASGGAYYGGGQQQYFQQGMQWNDGGAMQQPVSDGDVWDDDIGRMVMELTDPSVFYDCTYA</sequence>
<reference evidence="8" key="3">
    <citation type="submission" date="2018-08" db="UniProtKB">
        <authorList>
            <consortium name="EnsemblPlants"/>
        </authorList>
    </citation>
    <scope>IDENTIFICATION</scope>
    <source>
        <strain evidence="8">cv. Bd21</strain>
    </source>
</reference>
<feature type="compositionally biased region" description="Polar residues" evidence="5">
    <location>
        <begin position="230"/>
        <end position="240"/>
    </location>
</feature>
<dbReference type="Pfam" id="PF02365">
    <property type="entry name" value="NAM"/>
    <property type="match status" value="1"/>
</dbReference>
<keyword evidence="4" id="KW-0539">Nucleus</keyword>
<organism evidence="7">
    <name type="scientific">Brachypodium distachyon</name>
    <name type="common">Purple false brome</name>
    <name type="synonym">Trachynia distachya</name>
    <dbReference type="NCBI Taxonomy" id="15368"/>
    <lineage>
        <taxon>Eukaryota</taxon>
        <taxon>Viridiplantae</taxon>
        <taxon>Streptophyta</taxon>
        <taxon>Embryophyta</taxon>
        <taxon>Tracheophyta</taxon>
        <taxon>Spermatophyta</taxon>
        <taxon>Magnoliopsida</taxon>
        <taxon>Liliopsida</taxon>
        <taxon>Poales</taxon>
        <taxon>Poaceae</taxon>
        <taxon>BOP clade</taxon>
        <taxon>Pooideae</taxon>
        <taxon>Stipodae</taxon>
        <taxon>Brachypodieae</taxon>
        <taxon>Brachypodium</taxon>
    </lineage>
</organism>
<dbReference type="STRING" id="15368.A0A0Q3HDM8"/>
<gene>
    <name evidence="8" type="primary">LOC100827850</name>
    <name evidence="7" type="ORF">BRADI_1g58057v3</name>
</gene>
<dbReference type="AlphaFoldDB" id="A0A0Q3HDM8"/>
<feature type="region of interest" description="Disordered" evidence="5">
    <location>
        <begin position="215"/>
        <end position="240"/>
    </location>
</feature>
<dbReference type="InterPro" id="IPR036093">
    <property type="entry name" value="NAC_dom_sf"/>
</dbReference>
<keyword evidence="1" id="KW-0805">Transcription regulation</keyword>
<dbReference type="Gene3D" id="2.170.150.80">
    <property type="entry name" value="NAC domain"/>
    <property type="match status" value="1"/>
</dbReference>